<protein>
    <recommendedName>
        <fullName evidence="3">HTH tetR-type domain-containing protein</fullName>
    </recommendedName>
</protein>
<dbReference type="InterPro" id="IPR050624">
    <property type="entry name" value="HTH-type_Tx_Regulator"/>
</dbReference>
<evidence type="ECO:0000313" key="4">
    <source>
        <dbReference type="EMBL" id="BAO96290.1"/>
    </source>
</evidence>
<keyword evidence="1 2" id="KW-0238">DNA-binding</keyword>
<dbReference type="InterPro" id="IPR001647">
    <property type="entry name" value="HTH_TetR"/>
</dbReference>
<dbReference type="AlphaFoldDB" id="A0A060PP29"/>
<dbReference type="InterPro" id="IPR009057">
    <property type="entry name" value="Homeodomain-like_sf"/>
</dbReference>
<dbReference type="Gene3D" id="1.10.357.10">
    <property type="entry name" value="Tetracycline Repressor, domain 2"/>
    <property type="match status" value="1"/>
</dbReference>
<proteinExistence type="predicted"/>
<feature type="DNA-binding region" description="H-T-H motif" evidence="2">
    <location>
        <begin position="10"/>
        <end position="29"/>
    </location>
</feature>
<name>A0A060PP29_STAHA</name>
<evidence type="ECO:0000256" key="2">
    <source>
        <dbReference type="PROSITE-ProRule" id="PRU00335"/>
    </source>
</evidence>
<dbReference type="GO" id="GO:0003677">
    <property type="term" value="F:DNA binding"/>
    <property type="evidence" value="ECO:0007669"/>
    <property type="project" value="UniProtKB-UniRule"/>
</dbReference>
<evidence type="ECO:0000259" key="3">
    <source>
        <dbReference type="PROSITE" id="PS50977"/>
    </source>
</evidence>
<evidence type="ECO:0000256" key="1">
    <source>
        <dbReference type="ARBA" id="ARBA00023125"/>
    </source>
</evidence>
<accession>A0A060PP29</accession>
<dbReference type="PANTHER" id="PTHR43479">
    <property type="entry name" value="ACREF/ENVCD OPERON REPRESSOR-RELATED"/>
    <property type="match status" value="1"/>
</dbReference>
<organism evidence="5">
    <name type="scientific">Staphylococcus haemolyticus</name>
    <dbReference type="NCBI Taxonomy" id="1283"/>
    <lineage>
        <taxon>Bacteria</taxon>
        <taxon>Bacillati</taxon>
        <taxon>Bacillota</taxon>
        <taxon>Bacilli</taxon>
        <taxon>Bacillales</taxon>
        <taxon>Staphylococcaceae</taxon>
        <taxon>Staphylococcus</taxon>
    </lineage>
</organism>
<reference evidence="5" key="1">
    <citation type="submission" date="2009-01" db="EMBL/GenBank/DDBJ databases">
        <title>Hot accumulation and evolution of cassette chromosome in Staphylococcus haemolyticus.</title>
        <authorList>
            <person name="Han X."/>
            <person name="Ito T."/>
            <person name="Watanabe S."/>
            <person name="Hoshi S."/>
            <person name="Hiramatsu K."/>
        </authorList>
    </citation>
    <scope>NUCLEOTIDE SEQUENCE</scope>
    <source>
        <strain evidence="4">SH480</strain>
        <strain evidence="5">SH621</strain>
    </source>
</reference>
<dbReference type="EMBL" id="AB478934">
    <property type="protein sequence ID" value="BAO96323.1"/>
    <property type="molecule type" value="Genomic_DNA"/>
</dbReference>
<dbReference type="Pfam" id="PF00440">
    <property type="entry name" value="TetR_N"/>
    <property type="match status" value="1"/>
</dbReference>
<sequence length="70" mass="8364">METNYFDGISVQQICDDAEVNRSTFYRYFEDKSDLLYHLMQRIGDMFIENAKNNEDLITYKAILEIRCVI</sequence>
<dbReference type="SUPFAM" id="SSF46689">
    <property type="entry name" value="Homeodomain-like"/>
    <property type="match status" value="1"/>
</dbReference>
<feature type="domain" description="HTH tetR-type" evidence="3">
    <location>
        <begin position="1"/>
        <end position="47"/>
    </location>
</feature>
<dbReference type="EMBL" id="AB477967">
    <property type="protein sequence ID" value="BAO96290.1"/>
    <property type="molecule type" value="Genomic_DNA"/>
</dbReference>
<evidence type="ECO:0000313" key="5">
    <source>
        <dbReference type="EMBL" id="BAO96323.1"/>
    </source>
</evidence>
<dbReference type="PANTHER" id="PTHR43479:SF16">
    <property type="entry name" value="HTH TETR-TYPE DOMAIN-CONTAINING PROTEIN"/>
    <property type="match status" value="1"/>
</dbReference>
<dbReference type="PROSITE" id="PS50977">
    <property type="entry name" value="HTH_TETR_2"/>
    <property type="match status" value="1"/>
</dbReference>